<reference evidence="3" key="1">
    <citation type="submission" date="2024-10" db="EMBL/GenBank/DDBJ databases">
        <authorList>
            <person name="Ryan C."/>
        </authorList>
    </citation>
    <scope>NUCLEOTIDE SEQUENCE [LARGE SCALE GENOMIC DNA]</scope>
</reference>
<dbReference type="InterPro" id="IPR055302">
    <property type="entry name" value="F-box_dom-containing"/>
</dbReference>
<organism evidence="3 4">
    <name type="scientific">Urochloa decumbens</name>
    <dbReference type="NCBI Taxonomy" id="240449"/>
    <lineage>
        <taxon>Eukaryota</taxon>
        <taxon>Viridiplantae</taxon>
        <taxon>Streptophyta</taxon>
        <taxon>Embryophyta</taxon>
        <taxon>Tracheophyta</taxon>
        <taxon>Spermatophyta</taxon>
        <taxon>Magnoliopsida</taxon>
        <taxon>Liliopsida</taxon>
        <taxon>Poales</taxon>
        <taxon>Poaceae</taxon>
        <taxon>PACMAD clade</taxon>
        <taxon>Panicoideae</taxon>
        <taxon>Panicodae</taxon>
        <taxon>Paniceae</taxon>
        <taxon>Melinidinae</taxon>
        <taxon>Urochloa</taxon>
    </lineage>
</organism>
<proteinExistence type="predicted"/>
<feature type="compositionally biased region" description="Basic and acidic residues" evidence="1">
    <location>
        <begin position="287"/>
        <end position="297"/>
    </location>
</feature>
<dbReference type="Pfam" id="PF24758">
    <property type="entry name" value="LRR_At5g56370"/>
    <property type="match status" value="1"/>
</dbReference>
<dbReference type="InterPro" id="IPR001810">
    <property type="entry name" value="F-box_dom"/>
</dbReference>
<dbReference type="PANTHER" id="PTHR32141:SF26">
    <property type="entry name" value="OS08G0328600 PROTEIN"/>
    <property type="match status" value="1"/>
</dbReference>
<accession>A0ABC9AYU8</accession>
<dbReference type="PROSITE" id="PS50181">
    <property type="entry name" value="FBOX"/>
    <property type="match status" value="1"/>
</dbReference>
<dbReference type="Pfam" id="PF00646">
    <property type="entry name" value="F-box"/>
    <property type="match status" value="1"/>
</dbReference>
<dbReference type="EMBL" id="OZ075134">
    <property type="protein sequence ID" value="CAL4990217.1"/>
    <property type="molecule type" value="Genomic_DNA"/>
</dbReference>
<feature type="region of interest" description="Disordered" evidence="1">
    <location>
        <begin position="262"/>
        <end position="306"/>
    </location>
</feature>
<evidence type="ECO:0000259" key="2">
    <source>
        <dbReference type="PROSITE" id="PS50181"/>
    </source>
</evidence>
<sequence length="647" mass="72539">MAASPDHLSDLPDELLRRILSFAPAREAASTAVLSRRWRGVWPTTPSPAVVLDTRLYDRACRGGGGGRSYFHDRWYIDRDAFFNDAEAALAAHRTSGGGIRYLSVHIEADGPESVQSFMSQYQRHSWHARYVAGDVLAHPACAAVEVLAVSGVPSYLSRAATARRRATLRKHEQSAVADKHAGYYKLSLGSLPSAALRVLHISGCKNLTPPPAPATAAFPCLEAIRLHRCAVALCTLQDMIAASPRLAALHLESVYIRSKACRPTPDDDDEDENSNYGGGGGSGYRRNNDDCFKNDEDRDDDDDRGRNRVEQLCCPEVTSLVLASCSCKDSLRIEVDAPRVRSFMYRGHVDRFVLKSPMPDLQRADLHFLDGNKTETCECFWLFVRSLCSTGSLKLKLNFPMGDIAIVDGKKRLEKELLGDTLFVNLDRLEVDGQYEPGSEGVAVAIGNLLQCCPMLRDLKLKLNTVDRKFGRRGYTSEWSDRLYKSTFLDRKSKHDTRNSAEHFARRRNLEFSLGGDDFQVSDLPGLSDKWFDFNCLRGSLRRVSLQFRMDKQSTSFGMQLVKFFFERAMVLEEMYIDDGNRKMCEHINRKVVVGGCTANASHPCSEYQVSAAISQLFGGNQLNSKMEERRRNRWSTSFKILPLES</sequence>
<dbReference type="CDD" id="cd22160">
    <property type="entry name" value="F-box_AtFBL13-like"/>
    <property type="match status" value="1"/>
</dbReference>
<evidence type="ECO:0000313" key="4">
    <source>
        <dbReference type="Proteomes" id="UP001497457"/>
    </source>
</evidence>
<dbReference type="InterPro" id="IPR036047">
    <property type="entry name" value="F-box-like_dom_sf"/>
</dbReference>
<feature type="domain" description="F-box" evidence="2">
    <location>
        <begin position="5"/>
        <end position="60"/>
    </location>
</feature>
<dbReference type="PANTHER" id="PTHR32141">
    <property type="match status" value="1"/>
</dbReference>
<keyword evidence="4" id="KW-1185">Reference proteome</keyword>
<evidence type="ECO:0000313" key="3">
    <source>
        <dbReference type="EMBL" id="CAL4990217.1"/>
    </source>
</evidence>
<dbReference type="Proteomes" id="UP001497457">
    <property type="component" value="Chromosome 24b"/>
</dbReference>
<protein>
    <recommendedName>
        <fullName evidence="2">F-box domain-containing protein</fullName>
    </recommendedName>
</protein>
<dbReference type="SUPFAM" id="SSF81383">
    <property type="entry name" value="F-box domain"/>
    <property type="match status" value="1"/>
</dbReference>
<dbReference type="SUPFAM" id="SSF52047">
    <property type="entry name" value="RNI-like"/>
    <property type="match status" value="1"/>
</dbReference>
<dbReference type="InterPro" id="IPR053781">
    <property type="entry name" value="F-box_AtFBL13-like"/>
</dbReference>
<gene>
    <name evidence="3" type="ORF">URODEC1_LOCUS60151</name>
</gene>
<dbReference type="InterPro" id="IPR055411">
    <property type="entry name" value="LRR_FXL15/At3g58940/PEG3-like"/>
</dbReference>
<name>A0ABC9AYU8_9POAL</name>
<dbReference type="AlphaFoldDB" id="A0ABC9AYU8"/>
<evidence type="ECO:0000256" key="1">
    <source>
        <dbReference type="SAM" id="MobiDB-lite"/>
    </source>
</evidence>
<dbReference type="Gene3D" id="1.20.1280.50">
    <property type="match status" value="1"/>
</dbReference>